<proteinExistence type="inferred from homology"/>
<feature type="region of interest" description="Disordered" evidence="9">
    <location>
        <begin position="300"/>
        <end position="325"/>
    </location>
</feature>
<keyword evidence="4" id="KW-0949">S-adenosyl-L-methionine</keyword>
<dbReference type="Proteomes" id="UP000863257">
    <property type="component" value="Unassembled WGS sequence"/>
</dbReference>
<dbReference type="SUPFAM" id="SSF53335">
    <property type="entry name" value="S-adenosyl-L-methionine-dependent methyltransferases"/>
    <property type="match status" value="1"/>
</dbReference>
<dbReference type="Pfam" id="PF01555">
    <property type="entry name" value="N6_N4_Mtase"/>
    <property type="match status" value="1"/>
</dbReference>
<comment type="caution">
    <text evidence="12">The sequence shown here is derived from an EMBL/GenBank/DDBJ whole genome shotgun (WGS) entry which is preliminary data.</text>
</comment>
<comment type="similarity">
    <text evidence="1">Belongs to the N(4)/N(6)-methyltransferase family. N(4) subfamily.</text>
</comment>
<sequence length="472" mass="53181">MIQKRYASKKCLQVTPNTNKLYFNELIKPTEPKMAEFVQFDMLHAVETAYFENDGTLSQKELYEAVANKLNINPSEHYGKVGKQENVNTFYRACRWIQQSMKEKRLLENVSRGVWTLAGTAKERLHVIQEGKSVIAMSTNLGIMICSKTEAVFESGIIEGDIDLVLTSPPYILQNPRNYGGLSEAKEWVKFIMSVLRPIIPRMSDGASLCLNIGQDSFHKKLPARQTHIERLTLELEDEGLWLVDRLLWTSNKAPGPAQYTSIERQMLRSAYEPLLHFTNNPLKLMSCNQRVLQPHSETHKKFVTSGGTRKAANNSDGAHRKSVGDYSKTDLTKGKIPTNNLYFGNKCGRNELVNKYARMLGIPTHGAKMPFKLAKFLVEYLCPVGGLAVDPFGGTATMGEACQVTGRKWVTIEPIYEYVRQSFIRFKSLGDDCYINPAFIANNPMEEDNFAANFLAANKMDRGQFSGCFAA</sequence>
<evidence type="ECO:0000256" key="6">
    <source>
        <dbReference type="ARBA" id="ARBA00023125"/>
    </source>
</evidence>
<dbReference type="InterPro" id="IPR002941">
    <property type="entry name" value="DNA_methylase_N4/N6"/>
</dbReference>
<evidence type="ECO:0000256" key="8">
    <source>
        <dbReference type="RuleBase" id="RU362026"/>
    </source>
</evidence>
<evidence type="ECO:0000256" key="3">
    <source>
        <dbReference type="ARBA" id="ARBA00022679"/>
    </source>
</evidence>
<keyword evidence="5" id="KW-0680">Restriction system</keyword>
<keyword evidence="6" id="KW-0238">DNA-binding</keyword>
<keyword evidence="3 12" id="KW-0808">Transferase</keyword>
<organism evidence="12">
    <name type="scientific">Vibrio vulnificus</name>
    <dbReference type="NCBI Taxonomy" id="672"/>
    <lineage>
        <taxon>Bacteria</taxon>
        <taxon>Pseudomonadati</taxon>
        <taxon>Pseudomonadota</taxon>
        <taxon>Gammaproteobacteria</taxon>
        <taxon>Vibrionales</taxon>
        <taxon>Vibrionaceae</taxon>
        <taxon>Vibrio</taxon>
    </lineage>
</organism>
<name>A0A8H9N1R8_VIBVL</name>
<dbReference type="InterPro" id="IPR025745">
    <property type="entry name" value="Mrr-like_N_dom"/>
</dbReference>
<dbReference type="GO" id="GO:0015667">
    <property type="term" value="F:site-specific DNA-methyltransferase (cytosine-N4-specific) activity"/>
    <property type="evidence" value="ECO:0007669"/>
    <property type="project" value="UniProtKB-EC"/>
</dbReference>
<evidence type="ECO:0000256" key="9">
    <source>
        <dbReference type="SAM" id="MobiDB-lite"/>
    </source>
</evidence>
<reference evidence="12" key="2">
    <citation type="submission" date="2019-01" db="EMBL/GenBank/DDBJ databases">
        <authorList>
            <consortium name="NCBI Pathogen Detection Project"/>
        </authorList>
    </citation>
    <scope>NUCLEOTIDE SEQUENCE</scope>
    <source>
        <strain evidence="12">BCW_3452</strain>
    </source>
</reference>
<evidence type="ECO:0000259" key="11">
    <source>
        <dbReference type="Pfam" id="PF14338"/>
    </source>
</evidence>
<dbReference type="InterPro" id="IPR029063">
    <property type="entry name" value="SAM-dependent_MTases_sf"/>
</dbReference>
<feature type="compositionally biased region" description="Polar residues" evidence="9">
    <location>
        <begin position="306"/>
        <end position="317"/>
    </location>
</feature>
<keyword evidence="2 12" id="KW-0489">Methyltransferase</keyword>
<evidence type="ECO:0000256" key="2">
    <source>
        <dbReference type="ARBA" id="ARBA00022603"/>
    </source>
</evidence>
<dbReference type="GO" id="GO:0032259">
    <property type="term" value="P:methylation"/>
    <property type="evidence" value="ECO:0007669"/>
    <property type="project" value="UniProtKB-KW"/>
</dbReference>
<feature type="domain" description="DNA methylase N-4/N-6" evidence="10">
    <location>
        <begin position="162"/>
        <end position="423"/>
    </location>
</feature>
<dbReference type="EMBL" id="DACRBY010000020">
    <property type="protein sequence ID" value="HAS8541216.1"/>
    <property type="molecule type" value="Genomic_DNA"/>
</dbReference>
<comment type="catalytic activity">
    <reaction evidence="7">
        <text>a 2'-deoxycytidine in DNA + S-adenosyl-L-methionine = an N(4)-methyl-2'-deoxycytidine in DNA + S-adenosyl-L-homocysteine + H(+)</text>
        <dbReference type="Rhea" id="RHEA:16857"/>
        <dbReference type="Rhea" id="RHEA-COMP:11369"/>
        <dbReference type="Rhea" id="RHEA-COMP:13674"/>
        <dbReference type="ChEBI" id="CHEBI:15378"/>
        <dbReference type="ChEBI" id="CHEBI:57856"/>
        <dbReference type="ChEBI" id="CHEBI:59789"/>
        <dbReference type="ChEBI" id="CHEBI:85452"/>
        <dbReference type="ChEBI" id="CHEBI:137933"/>
        <dbReference type="EC" id="2.1.1.113"/>
    </reaction>
</comment>
<dbReference type="EC" id="2.1.1.-" evidence="8"/>
<dbReference type="InterPro" id="IPR017985">
    <property type="entry name" value="MeTrfase_CN4_CS"/>
</dbReference>
<dbReference type="Gene3D" id="3.40.50.150">
    <property type="entry name" value="Vaccinia Virus protein VP39"/>
    <property type="match status" value="1"/>
</dbReference>
<evidence type="ECO:0000256" key="4">
    <source>
        <dbReference type="ARBA" id="ARBA00022691"/>
    </source>
</evidence>
<protein>
    <recommendedName>
        <fullName evidence="8">Methyltransferase</fullName>
        <ecNumber evidence="8">2.1.1.-</ecNumber>
    </recommendedName>
</protein>
<dbReference type="PRINTS" id="PR00508">
    <property type="entry name" value="S21N4MTFRASE"/>
</dbReference>
<dbReference type="GO" id="GO:0003677">
    <property type="term" value="F:DNA binding"/>
    <property type="evidence" value="ECO:0007669"/>
    <property type="project" value="UniProtKB-KW"/>
</dbReference>
<reference evidence="12" key="1">
    <citation type="journal article" date="2018" name="Genome Biol.">
        <title>SKESA: strategic k-mer extension for scrupulous assemblies.</title>
        <authorList>
            <person name="Souvorov A."/>
            <person name="Agarwala R."/>
            <person name="Lipman D.J."/>
        </authorList>
    </citation>
    <scope>NUCLEOTIDE SEQUENCE</scope>
    <source>
        <strain evidence="12">BCW_3452</strain>
    </source>
</reference>
<evidence type="ECO:0000256" key="7">
    <source>
        <dbReference type="ARBA" id="ARBA00049120"/>
    </source>
</evidence>
<gene>
    <name evidence="12" type="ORF">I7730_15650</name>
</gene>
<dbReference type="GO" id="GO:0008170">
    <property type="term" value="F:N-methyltransferase activity"/>
    <property type="evidence" value="ECO:0007669"/>
    <property type="project" value="InterPro"/>
</dbReference>
<dbReference type="InterPro" id="IPR001091">
    <property type="entry name" value="RM_Methyltransferase"/>
</dbReference>
<evidence type="ECO:0000256" key="1">
    <source>
        <dbReference type="ARBA" id="ARBA00010203"/>
    </source>
</evidence>
<dbReference type="GO" id="GO:0009307">
    <property type="term" value="P:DNA restriction-modification system"/>
    <property type="evidence" value="ECO:0007669"/>
    <property type="project" value="UniProtKB-KW"/>
</dbReference>
<accession>A0A8H9N1R8</accession>
<feature type="domain" description="Restriction system protein Mrr-like N-terminal" evidence="11">
    <location>
        <begin position="54"/>
        <end position="123"/>
    </location>
</feature>
<dbReference type="PROSITE" id="PS00093">
    <property type="entry name" value="N4_MTASE"/>
    <property type="match status" value="1"/>
</dbReference>
<evidence type="ECO:0000259" key="10">
    <source>
        <dbReference type="Pfam" id="PF01555"/>
    </source>
</evidence>
<dbReference type="Pfam" id="PF14338">
    <property type="entry name" value="Mrr_N"/>
    <property type="match status" value="1"/>
</dbReference>
<dbReference type="AlphaFoldDB" id="A0A8H9N1R8"/>
<evidence type="ECO:0000313" key="12">
    <source>
        <dbReference type="EMBL" id="HAS8541216.1"/>
    </source>
</evidence>
<evidence type="ECO:0000256" key="5">
    <source>
        <dbReference type="ARBA" id="ARBA00022747"/>
    </source>
</evidence>